<dbReference type="SUPFAM" id="SSF46689">
    <property type="entry name" value="Homeodomain-like"/>
    <property type="match status" value="1"/>
</dbReference>
<gene>
    <name evidence="4" type="ORF">AWB70_06031</name>
</gene>
<dbReference type="EMBL" id="FCNY02000021">
    <property type="protein sequence ID" value="SAL64820.1"/>
    <property type="molecule type" value="Genomic_DNA"/>
</dbReference>
<proteinExistence type="predicted"/>
<reference evidence="5" key="1">
    <citation type="submission" date="2016-01" db="EMBL/GenBank/DDBJ databases">
        <authorList>
            <person name="Peeters C."/>
        </authorList>
    </citation>
    <scope>NUCLEOTIDE SEQUENCE [LARGE SCALE GENOMIC DNA]</scope>
</reference>
<dbReference type="PROSITE" id="PS50977">
    <property type="entry name" value="HTH_TETR_2"/>
    <property type="match status" value="1"/>
</dbReference>
<dbReference type="AlphaFoldDB" id="A0A158J952"/>
<evidence type="ECO:0000259" key="3">
    <source>
        <dbReference type="PROSITE" id="PS50977"/>
    </source>
</evidence>
<dbReference type="Gene3D" id="1.10.357.10">
    <property type="entry name" value="Tetracycline Repressor, domain 2"/>
    <property type="match status" value="1"/>
</dbReference>
<dbReference type="InterPro" id="IPR001647">
    <property type="entry name" value="HTH_TetR"/>
</dbReference>
<protein>
    <submittedName>
        <fullName evidence="4">TetR family transcriptional regulator</fullName>
    </submittedName>
</protein>
<evidence type="ECO:0000256" key="2">
    <source>
        <dbReference type="PROSITE-ProRule" id="PRU00335"/>
    </source>
</evidence>
<evidence type="ECO:0000313" key="4">
    <source>
        <dbReference type="EMBL" id="SAL64820.1"/>
    </source>
</evidence>
<dbReference type="Proteomes" id="UP000054740">
    <property type="component" value="Unassembled WGS sequence"/>
</dbReference>
<feature type="DNA-binding region" description="H-T-H motif" evidence="2">
    <location>
        <begin position="32"/>
        <end position="51"/>
    </location>
</feature>
<dbReference type="Pfam" id="PF00440">
    <property type="entry name" value="TetR_N"/>
    <property type="match status" value="1"/>
</dbReference>
<feature type="domain" description="HTH tetR-type" evidence="3">
    <location>
        <begin position="9"/>
        <end position="69"/>
    </location>
</feature>
<name>A0A158J952_CABCO</name>
<evidence type="ECO:0000313" key="5">
    <source>
        <dbReference type="Proteomes" id="UP000054740"/>
    </source>
</evidence>
<dbReference type="InterPro" id="IPR009057">
    <property type="entry name" value="Homeodomain-like_sf"/>
</dbReference>
<keyword evidence="1 2" id="KW-0238">DNA-binding</keyword>
<accession>A0A158J952</accession>
<organism evidence="4 5">
    <name type="scientific">Caballeronia cordobensis</name>
    <name type="common">Burkholderia cordobensis</name>
    <dbReference type="NCBI Taxonomy" id="1353886"/>
    <lineage>
        <taxon>Bacteria</taxon>
        <taxon>Pseudomonadati</taxon>
        <taxon>Pseudomonadota</taxon>
        <taxon>Betaproteobacteria</taxon>
        <taxon>Burkholderiales</taxon>
        <taxon>Burkholderiaceae</taxon>
        <taxon>Caballeronia</taxon>
    </lineage>
</organism>
<evidence type="ECO:0000256" key="1">
    <source>
        <dbReference type="ARBA" id="ARBA00023125"/>
    </source>
</evidence>
<dbReference type="RefSeq" id="WP_053568954.1">
    <property type="nucleotide sequence ID" value="NZ_FCNY02000021.1"/>
</dbReference>
<keyword evidence="5" id="KW-1185">Reference proteome</keyword>
<sequence>MDQIVDTNRSSPETWLDAAYDNLLEGGIDSVRILPLAKKLNLSRTSFYWFFKDREELLAALLNRWKAKNTGNWIERTQAYAETINEAVLNVTDCWFDDSIFDSRYEAAMRSWAQQSPEVARETADDDERRIAALVAMFERFEYEHADADVRARAMYYTQLGYLASQPNDPMSLRMSRISAYAQLFTSVKPTERELERFFARRKMWPDKPEASKKKA</sequence>
<dbReference type="GO" id="GO:0003677">
    <property type="term" value="F:DNA binding"/>
    <property type="evidence" value="ECO:0007669"/>
    <property type="project" value="UniProtKB-UniRule"/>
</dbReference>